<comment type="caution">
    <text evidence="2">The sequence shown here is derived from an EMBL/GenBank/DDBJ whole genome shotgun (WGS) entry which is preliminary data.</text>
</comment>
<evidence type="ECO:0000313" key="2">
    <source>
        <dbReference type="EMBL" id="KAK2550423.1"/>
    </source>
</evidence>
<feature type="compositionally biased region" description="Polar residues" evidence="1">
    <location>
        <begin position="197"/>
        <end position="209"/>
    </location>
</feature>
<accession>A0AAD9PWT4</accession>
<dbReference type="EMBL" id="JARQWQ010000111">
    <property type="protein sequence ID" value="KAK2550423.1"/>
    <property type="molecule type" value="Genomic_DNA"/>
</dbReference>
<feature type="region of interest" description="Disordered" evidence="1">
    <location>
        <begin position="142"/>
        <end position="233"/>
    </location>
</feature>
<evidence type="ECO:0000256" key="1">
    <source>
        <dbReference type="SAM" id="MobiDB-lite"/>
    </source>
</evidence>
<name>A0AAD9PWT4_ACRCE</name>
<organism evidence="2 3">
    <name type="scientific">Acropora cervicornis</name>
    <name type="common">Staghorn coral</name>
    <dbReference type="NCBI Taxonomy" id="6130"/>
    <lineage>
        <taxon>Eukaryota</taxon>
        <taxon>Metazoa</taxon>
        <taxon>Cnidaria</taxon>
        <taxon>Anthozoa</taxon>
        <taxon>Hexacorallia</taxon>
        <taxon>Scleractinia</taxon>
        <taxon>Astrocoeniina</taxon>
        <taxon>Acroporidae</taxon>
        <taxon>Acropora</taxon>
    </lineage>
</organism>
<dbReference type="Proteomes" id="UP001249851">
    <property type="component" value="Unassembled WGS sequence"/>
</dbReference>
<protein>
    <submittedName>
        <fullName evidence="2">Uncharacterized protein</fullName>
    </submittedName>
</protein>
<keyword evidence="3" id="KW-1185">Reference proteome</keyword>
<dbReference type="AlphaFoldDB" id="A0AAD9PWT4"/>
<proteinExistence type="predicted"/>
<reference evidence="2" key="1">
    <citation type="journal article" date="2023" name="G3 (Bethesda)">
        <title>Whole genome assembly and annotation of the endangered Caribbean coral Acropora cervicornis.</title>
        <authorList>
            <person name="Selwyn J.D."/>
            <person name="Vollmer S.V."/>
        </authorList>
    </citation>
    <scope>NUCLEOTIDE SEQUENCE</scope>
    <source>
        <strain evidence="2">K2</strain>
    </source>
</reference>
<feature type="compositionally biased region" description="Polar residues" evidence="1">
    <location>
        <begin position="221"/>
        <end position="233"/>
    </location>
</feature>
<feature type="compositionally biased region" description="Acidic residues" evidence="1">
    <location>
        <begin position="158"/>
        <end position="167"/>
    </location>
</feature>
<gene>
    <name evidence="2" type="ORF">P5673_028944</name>
</gene>
<reference evidence="2" key="2">
    <citation type="journal article" date="2023" name="Science">
        <title>Genomic signatures of disease resistance in endangered staghorn corals.</title>
        <authorList>
            <person name="Vollmer S.V."/>
            <person name="Selwyn J.D."/>
            <person name="Despard B.A."/>
            <person name="Roesel C.L."/>
        </authorList>
    </citation>
    <scope>NUCLEOTIDE SEQUENCE</scope>
    <source>
        <strain evidence="2">K2</strain>
    </source>
</reference>
<sequence>MRLQSHEDMRPVLIIRYRPSEHAIAVLRLIMQSDECTKVLNHLNIHVALVGSSFDDKAIGKQSKKCGDIQDIELRILHPTMSPRQLVIGNILSGGDKNLISSLVSSAEEACQAANALASHRALIQEERELKRRQEEDLHLSEFQDRQRQCQEASNQQPEDEESEDSTLVDPIELRQKRIAAFSEQGEPSKRPRRSPFYSNSSGEDSGTITFPGINREDSPAQCQSIIKYSKNN</sequence>
<evidence type="ECO:0000313" key="3">
    <source>
        <dbReference type="Proteomes" id="UP001249851"/>
    </source>
</evidence>